<gene>
    <name evidence="2" type="ORF">F511_06181</name>
</gene>
<dbReference type="Pfam" id="PF06521">
    <property type="entry name" value="PAR1"/>
    <property type="match status" value="1"/>
</dbReference>
<dbReference type="AlphaFoldDB" id="A0A2Z7CQE2"/>
<dbReference type="InterPro" id="IPR009489">
    <property type="entry name" value="PAR1"/>
</dbReference>
<evidence type="ECO:0008006" key="4">
    <source>
        <dbReference type="Google" id="ProtNLM"/>
    </source>
</evidence>
<reference evidence="2 3" key="1">
    <citation type="journal article" date="2015" name="Proc. Natl. Acad. Sci. U.S.A.">
        <title>The resurrection genome of Boea hygrometrica: A blueprint for survival of dehydration.</title>
        <authorList>
            <person name="Xiao L."/>
            <person name="Yang G."/>
            <person name="Zhang L."/>
            <person name="Yang X."/>
            <person name="Zhao S."/>
            <person name="Ji Z."/>
            <person name="Zhou Q."/>
            <person name="Hu M."/>
            <person name="Wang Y."/>
            <person name="Chen M."/>
            <person name="Xu Y."/>
            <person name="Jin H."/>
            <person name="Xiao X."/>
            <person name="Hu G."/>
            <person name="Bao F."/>
            <person name="Hu Y."/>
            <person name="Wan P."/>
            <person name="Li L."/>
            <person name="Deng X."/>
            <person name="Kuang T."/>
            <person name="Xiang C."/>
            <person name="Zhu J.K."/>
            <person name="Oliver M.J."/>
            <person name="He Y."/>
        </authorList>
    </citation>
    <scope>NUCLEOTIDE SEQUENCE [LARGE SCALE GENOMIC DNA]</scope>
    <source>
        <strain evidence="3">cv. XS01</strain>
    </source>
</reference>
<evidence type="ECO:0000256" key="1">
    <source>
        <dbReference type="SAM" id="SignalP"/>
    </source>
</evidence>
<keyword evidence="1" id="KW-0732">Signal</keyword>
<evidence type="ECO:0000313" key="2">
    <source>
        <dbReference type="EMBL" id="KZV46939.1"/>
    </source>
</evidence>
<dbReference type="PANTHER" id="PTHR33649:SF2">
    <property type="entry name" value="PAR1 PROTEIN"/>
    <property type="match status" value="1"/>
</dbReference>
<sequence length="186" mass="20144">MASQRFPKASIIFVIVSAFFVQDILGNVECENLEKDACSFAVSSSGKRCVLEKSGGDVFMCHTSDIEAENYRNRIETDECIKSCGLDRNVLGISSDSLLDSHFALKLCSDGCYLKCPNVVDLHFNLAAGEGIYLPKLCKEQGANARREMVEIKSSGLVAPGPDSSLPWNPTSHNFLSASAPALSPF</sequence>
<feature type="signal peptide" evidence="1">
    <location>
        <begin position="1"/>
        <end position="26"/>
    </location>
</feature>
<keyword evidence="3" id="KW-1185">Reference proteome</keyword>
<evidence type="ECO:0000313" key="3">
    <source>
        <dbReference type="Proteomes" id="UP000250235"/>
    </source>
</evidence>
<feature type="chain" id="PRO_5016362077" description="PAR1 protein" evidence="1">
    <location>
        <begin position="27"/>
        <end position="186"/>
    </location>
</feature>
<proteinExistence type="predicted"/>
<accession>A0A2Z7CQE2</accession>
<dbReference type="PANTHER" id="PTHR33649">
    <property type="entry name" value="PAR1 PROTEIN"/>
    <property type="match status" value="1"/>
</dbReference>
<dbReference type="OrthoDB" id="772928at2759"/>
<dbReference type="Proteomes" id="UP000250235">
    <property type="component" value="Unassembled WGS sequence"/>
</dbReference>
<dbReference type="EMBL" id="KQ995351">
    <property type="protein sequence ID" value="KZV46939.1"/>
    <property type="molecule type" value="Genomic_DNA"/>
</dbReference>
<organism evidence="2 3">
    <name type="scientific">Dorcoceras hygrometricum</name>
    <dbReference type="NCBI Taxonomy" id="472368"/>
    <lineage>
        <taxon>Eukaryota</taxon>
        <taxon>Viridiplantae</taxon>
        <taxon>Streptophyta</taxon>
        <taxon>Embryophyta</taxon>
        <taxon>Tracheophyta</taxon>
        <taxon>Spermatophyta</taxon>
        <taxon>Magnoliopsida</taxon>
        <taxon>eudicotyledons</taxon>
        <taxon>Gunneridae</taxon>
        <taxon>Pentapetalae</taxon>
        <taxon>asterids</taxon>
        <taxon>lamiids</taxon>
        <taxon>Lamiales</taxon>
        <taxon>Gesneriaceae</taxon>
        <taxon>Didymocarpoideae</taxon>
        <taxon>Trichosporeae</taxon>
        <taxon>Loxocarpinae</taxon>
        <taxon>Dorcoceras</taxon>
    </lineage>
</organism>
<name>A0A2Z7CQE2_9LAMI</name>
<protein>
    <recommendedName>
        <fullName evidence="4">PAR1 protein</fullName>
    </recommendedName>
</protein>